<reference evidence="3" key="1">
    <citation type="journal article" date="2019" name="Int. J. Syst. Evol. Microbiol.">
        <title>The Global Catalogue of Microorganisms (GCM) 10K type strain sequencing project: providing services to taxonomists for standard genome sequencing and annotation.</title>
        <authorList>
            <consortium name="The Broad Institute Genomics Platform"/>
            <consortium name="The Broad Institute Genome Sequencing Center for Infectious Disease"/>
            <person name="Wu L."/>
            <person name="Ma J."/>
        </authorList>
    </citation>
    <scope>NUCLEOTIDE SEQUENCE [LARGE SCALE GENOMIC DNA]</scope>
    <source>
        <strain evidence="3">ICMP 19515</strain>
    </source>
</reference>
<proteinExistence type="predicted"/>
<dbReference type="EMBL" id="JBHRVD010000001">
    <property type="protein sequence ID" value="MFC3322634.1"/>
    <property type="molecule type" value="Genomic_DNA"/>
</dbReference>
<dbReference type="RefSeq" id="WP_378979189.1">
    <property type="nucleotide sequence ID" value="NZ_JBHRVD010000001.1"/>
</dbReference>
<evidence type="ECO:0000313" key="2">
    <source>
        <dbReference type="EMBL" id="MFC3322634.1"/>
    </source>
</evidence>
<keyword evidence="3" id="KW-1185">Reference proteome</keyword>
<feature type="compositionally biased region" description="Basic and acidic residues" evidence="1">
    <location>
        <begin position="1"/>
        <end position="20"/>
    </location>
</feature>
<name>A0ABV7MNA1_9HYPH</name>
<accession>A0ABV7MNA1</accession>
<evidence type="ECO:0000256" key="1">
    <source>
        <dbReference type="SAM" id="MobiDB-lite"/>
    </source>
</evidence>
<sequence>MAKTALERKRESLDRKREALEAMPEATRSLPAEPFFKFVQRHHNQFNVHMALDVGGLPFPDLSDERGAQSTTGEIERGEYLDYGKYQGSIGRAELMVTAWIDAAQELAAIINDYKREAVLTALDNLAKAEPKGWPEHKVAIQEGARLHKILEHLDKTARVSIPTYEVKGI</sequence>
<gene>
    <name evidence="2" type="ORF">ACFOJ9_12685</name>
</gene>
<dbReference type="Proteomes" id="UP001595648">
    <property type="component" value="Unassembled WGS sequence"/>
</dbReference>
<comment type="caution">
    <text evidence="2">The sequence shown here is derived from an EMBL/GenBank/DDBJ whole genome shotgun (WGS) entry which is preliminary data.</text>
</comment>
<evidence type="ECO:0000313" key="3">
    <source>
        <dbReference type="Proteomes" id="UP001595648"/>
    </source>
</evidence>
<organism evidence="2 3">
    <name type="scientific">Mesorhizobium cantuariense</name>
    <dbReference type="NCBI Taxonomy" id="1300275"/>
    <lineage>
        <taxon>Bacteria</taxon>
        <taxon>Pseudomonadati</taxon>
        <taxon>Pseudomonadota</taxon>
        <taxon>Alphaproteobacteria</taxon>
        <taxon>Hyphomicrobiales</taxon>
        <taxon>Phyllobacteriaceae</taxon>
        <taxon>Mesorhizobium</taxon>
    </lineage>
</organism>
<protein>
    <submittedName>
        <fullName evidence="2">Uncharacterized protein</fullName>
    </submittedName>
</protein>
<feature type="region of interest" description="Disordered" evidence="1">
    <location>
        <begin position="1"/>
        <end position="25"/>
    </location>
</feature>